<dbReference type="AlphaFoldDB" id="I2NU40"/>
<sequence length="37" mass="4419">MLSPFYGKLRTDFRGFRFQTTFCASHYLKGRLKTETN</sequence>
<comment type="caution">
    <text evidence="1">The sequence shown here is derived from an EMBL/GenBank/DDBJ whole genome shotgun (WGS) entry which is preliminary data.</text>
</comment>
<proteinExistence type="predicted"/>
<gene>
    <name evidence="1" type="ORF">HMPREF1051_2359</name>
</gene>
<organism evidence="1 2">
    <name type="scientific">Neisseria sicca VK64</name>
    <dbReference type="NCBI Taxonomy" id="1095748"/>
    <lineage>
        <taxon>Bacteria</taxon>
        <taxon>Pseudomonadati</taxon>
        <taxon>Pseudomonadota</taxon>
        <taxon>Betaproteobacteria</taxon>
        <taxon>Neisseriales</taxon>
        <taxon>Neisseriaceae</taxon>
        <taxon>Neisseria</taxon>
    </lineage>
</organism>
<reference evidence="1 2" key="1">
    <citation type="submission" date="2012-04" db="EMBL/GenBank/DDBJ databases">
        <authorList>
            <person name="Harkins D.M."/>
            <person name="Madupu R."/>
            <person name="Durkin A.S."/>
            <person name="Torralba M."/>
            <person name="Methe B."/>
            <person name="Sutton G.G."/>
            <person name="Nelson K.E."/>
        </authorList>
    </citation>
    <scope>NUCLEOTIDE SEQUENCE [LARGE SCALE GENOMIC DNA]</scope>
    <source>
        <strain evidence="1 2">VK64</strain>
    </source>
</reference>
<name>I2NU40_NEISI</name>
<dbReference type="Proteomes" id="UP000004473">
    <property type="component" value="Unassembled WGS sequence"/>
</dbReference>
<protein>
    <submittedName>
        <fullName evidence="1">Uncharacterized protein</fullName>
    </submittedName>
</protein>
<evidence type="ECO:0000313" key="2">
    <source>
        <dbReference type="Proteomes" id="UP000004473"/>
    </source>
</evidence>
<accession>I2NU40</accession>
<evidence type="ECO:0000313" key="1">
    <source>
        <dbReference type="EMBL" id="EIG29351.1"/>
    </source>
</evidence>
<dbReference type="PATRIC" id="fig|1095748.3.peg.1011"/>
<dbReference type="EMBL" id="AJMT01000075">
    <property type="protein sequence ID" value="EIG29351.1"/>
    <property type="molecule type" value="Genomic_DNA"/>
</dbReference>